<dbReference type="SUPFAM" id="SSF47676">
    <property type="entry name" value="Conserved domain common to transcription factors TFIIS, elongin A, CRSP70"/>
    <property type="match status" value="1"/>
</dbReference>
<dbReference type="SUPFAM" id="SSF46942">
    <property type="entry name" value="Elongation factor TFIIS domain 2"/>
    <property type="match status" value="1"/>
</dbReference>
<protein>
    <submittedName>
        <fullName evidence="7">Transcription elongation factor A N-terminal and central domain containing 2</fullName>
    </submittedName>
</protein>
<evidence type="ECO:0000256" key="4">
    <source>
        <dbReference type="SAM" id="MobiDB-lite"/>
    </source>
</evidence>
<dbReference type="InterPro" id="IPR003618">
    <property type="entry name" value="TFIIS_cen_dom"/>
</dbReference>
<name>A0A803T6D4_ANOCA</name>
<proteinExistence type="predicted"/>
<evidence type="ECO:0000256" key="3">
    <source>
        <dbReference type="PROSITE-ProRule" id="PRU00649"/>
    </source>
</evidence>
<dbReference type="GeneTree" id="ENSGT00390000014384"/>
<evidence type="ECO:0000259" key="5">
    <source>
        <dbReference type="PROSITE" id="PS51319"/>
    </source>
</evidence>
<dbReference type="Proteomes" id="UP000001646">
    <property type="component" value="Chromosome 4"/>
</dbReference>
<feature type="domain" description="TFIIS N-terminal" evidence="5">
    <location>
        <begin position="96"/>
        <end position="170"/>
    </location>
</feature>
<dbReference type="InterPro" id="IPR017923">
    <property type="entry name" value="TFIIS_N"/>
</dbReference>
<dbReference type="InParanoid" id="A0A803T6D4"/>
<sequence>METPRRPRFQVPHGRAPLRGREEEEKQQSGGLLSCFLCIVPDLNWETRPGILKNLVMDKFVIRTSKTEGQPKKKECGEKNYKQVTIESLKRVVVVEDIKRWKTMLELSAQPKENLIEALMELKKKIPSKEVLRSTKIGHTVNKMRKHPDNDVSALAKEVYSEWRTFIKDHSDRPSIVVRSDPKTETLRQNARKMLAEALEIEIGHPLAENIEREAFHLSSRLINAPYRRTVRALVFALKHKPETRTQVQSGTLSLNTFVQSHKK</sequence>
<dbReference type="OrthoDB" id="44867at2759"/>
<dbReference type="InterPro" id="IPR036575">
    <property type="entry name" value="TFIIS_cen_dom_sf"/>
</dbReference>
<dbReference type="GO" id="GO:0005634">
    <property type="term" value="C:nucleus"/>
    <property type="evidence" value="ECO:0000318"/>
    <property type="project" value="GO_Central"/>
</dbReference>
<dbReference type="KEGG" id="acs:100558537"/>
<dbReference type="InterPro" id="IPR035441">
    <property type="entry name" value="TFIIS/LEDGF_dom_sf"/>
</dbReference>
<dbReference type="PROSITE" id="PS51321">
    <property type="entry name" value="TFIIS_CENTRAL"/>
    <property type="match status" value="1"/>
</dbReference>
<reference evidence="7 8" key="1">
    <citation type="submission" date="2009-12" db="EMBL/GenBank/DDBJ databases">
        <title>The Genome Sequence of Anolis carolinensis (Green Anole Lizard).</title>
        <authorList>
            <consortium name="The Genome Sequencing Platform"/>
            <person name="Di Palma F."/>
            <person name="Alfoldi J."/>
            <person name="Heiman D."/>
            <person name="Young S."/>
            <person name="Grabherr M."/>
            <person name="Johnson J."/>
            <person name="Lander E.S."/>
            <person name="Lindblad-Toh K."/>
        </authorList>
    </citation>
    <scope>NUCLEOTIDE SEQUENCE [LARGE SCALE GENOMIC DNA]</scope>
    <source>
        <strain evidence="7 8">JBL SC #1</strain>
    </source>
</reference>
<dbReference type="PROSITE" id="PS51319">
    <property type="entry name" value="TFIIS_N"/>
    <property type="match status" value="1"/>
</dbReference>
<evidence type="ECO:0000256" key="1">
    <source>
        <dbReference type="ARBA" id="ARBA00004123"/>
    </source>
</evidence>
<dbReference type="PANTHER" id="PTHR11477">
    <property type="entry name" value="TRANSCRIPTION FACTOR S-II ZINC FINGER DOMAIN-CONTAINING PROTEIN"/>
    <property type="match status" value="1"/>
</dbReference>
<dbReference type="GO" id="GO:0006357">
    <property type="term" value="P:regulation of transcription by RNA polymerase II"/>
    <property type="evidence" value="ECO:0000318"/>
    <property type="project" value="GO_Central"/>
</dbReference>
<evidence type="ECO:0000256" key="2">
    <source>
        <dbReference type="ARBA" id="ARBA00023242"/>
    </source>
</evidence>
<dbReference type="CDD" id="cd00183">
    <property type="entry name" value="TFIIS_I"/>
    <property type="match status" value="1"/>
</dbReference>
<dbReference type="Ensembl" id="ENSACAT00000053226.1">
    <property type="protein sequence ID" value="ENSACAP00000030774.1"/>
    <property type="gene ID" value="ENSACAG00000035016.1"/>
</dbReference>
<accession>A0A803T6D4</accession>
<dbReference type="InterPro" id="IPR003617">
    <property type="entry name" value="TFIIS/CRSP70_N_sub"/>
</dbReference>
<dbReference type="GO" id="GO:0006351">
    <property type="term" value="P:DNA-templated transcription"/>
    <property type="evidence" value="ECO:0007669"/>
    <property type="project" value="InterPro"/>
</dbReference>
<dbReference type="SMART" id="SM00509">
    <property type="entry name" value="TFS2N"/>
    <property type="match status" value="1"/>
</dbReference>
<reference evidence="7" key="2">
    <citation type="submission" date="2025-08" db="UniProtKB">
        <authorList>
            <consortium name="Ensembl"/>
        </authorList>
    </citation>
    <scope>IDENTIFICATION</scope>
</reference>
<comment type="subcellular location">
    <subcellularLocation>
        <location evidence="1 3">Nucleus</location>
    </subcellularLocation>
</comment>
<keyword evidence="8" id="KW-1185">Reference proteome</keyword>
<feature type="domain" description="TFIIS central" evidence="6">
    <location>
        <begin position="187"/>
        <end position="264"/>
    </location>
</feature>
<dbReference type="Gene3D" id="1.10.472.30">
    <property type="entry name" value="Transcription elongation factor S-II, central domain"/>
    <property type="match status" value="1"/>
</dbReference>
<organism evidence="7 8">
    <name type="scientific">Anolis carolinensis</name>
    <name type="common">Green anole</name>
    <name type="synonym">American chameleon</name>
    <dbReference type="NCBI Taxonomy" id="28377"/>
    <lineage>
        <taxon>Eukaryota</taxon>
        <taxon>Metazoa</taxon>
        <taxon>Chordata</taxon>
        <taxon>Craniata</taxon>
        <taxon>Vertebrata</taxon>
        <taxon>Euteleostomi</taxon>
        <taxon>Lepidosauria</taxon>
        <taxon>Squamata</taxon>
        <taxon>Bifurcata</taxon>
        <taxon>Unidentata</taxon>
        <taxon>Episquamata</taxon>
        <taxon>Toxicofera</taxon>
        <taxon>Iguania</taxon>
        <taxon>Dactyloidae</taxon>
        <taxon>Anolis</taxon>
    </lineage>
</organism>
<dbReference type="Pfam" id="PF07500">
    <property type="entry name" value="TFIIS_M"/>
    <property type="match status" value="1"/>
</dbReference>
<feature type="region of interest" description="Disordered" evidence="4">
    <location>
        <begin position="1"/>
        <end position="25"/>
    </location>
</feature>
<evidence type="ECO:0000313" key="7">
    <source>
        <dbReference type="Ensembl" id="ENSACAP00000030774.1"/>
    </source>
</evidence>
<dbReference type="PANTHER" id="PTHR11477:SF14">
    <property type="entry name" value="TRANSCRIPTION ELONGATION FACTOR A N-TERMINAL AND CENTRAL DOMAIN-CONTAINING PROTEIN 2"/>
    <property type="match status" value="1"/>
</dbReference>
<gene>
    <name evidence="7" type="primary">TCEANC2</name>
</gene>
<keyword evidence="2 3" id="KW-0539">Nucleus</keyword>
<reference evidence="7" key="3">
    <citation type="submission" date="2025-09" db="UniProtKB">
        <authorList>
            <consortium name="Ensembl"/>
        </authorList>
    </citation>
    <scope>IDENTIFICATION</scope>
</reference>
<dbReference type="Pfam" id="PF08711">
    <property type="entry name" value="Med26"/>
    <property type="match status" value="1"/>
</dbReference>
<dbReference type="Gene3D" id="1.20.930.10">
    <property type="entry name" value="Conserved domain common to transcription factors TFIIS, elongin A, CRSP70"/>
    <property type="match status" value="1"/>
</dbReference>
<dbReference type="AlphaFoldDB" id="A0A803T6D4"/>
<evidence type="ECO:0000313" key="8">
    <source>
        <dbReference type="Proteomes" id="UP000001646"/>
    </source>
</evidence>
<evidence type="ECO:0000259" key="6">
    <source>
        <dbReference type="PROSITE" id="PS51321"/>
    </source>
</evidence>